<name>A0ABU5HYC4_9HYPH</name>
<gene>
    <name evidence="2" type="ORF">U0C82_03090</name>
</gene>
<dbReference type="EMBL" id="JAXLPB010000001">
    <property type="protein sequence ID" value="MDY8108135.1"/>
    <property type="molecule type" value="Genomic_DNA"/>
</dbReference>
<accession>A0ABU5HYC4</accession>
<feature type="compositionally biased region" description="Low complexity" evidence="1">
    <location>
        <begin position="51"/>
        <end position="70"/>
    </location>
</feature>
<keyword evidence="3" id="KW-1185">Reference proteome</keyword>
<evidence type="ECO:0000313" key="3">
    <source>
        <dbReference type="Proteomes" id="UP001294412"/>
    </source>
</evidence>
<dbReference type="RefSeq" id="WP_322185582.1">
    <property type="nucleotide sequence ID" value="NZ_JAXLPB010000001.1"/>
</dbReference>
<proteinExistence type="predicted"/>
<sequence length="97" mass="10304">MAEKKGFLRKIFSFGSASEEERTPQHGMTPRPNDIEIGREDAPDPDTRPVAAASVIADAEAGSGNAEEGGITPVSEMGRKRDADGPHTNGETQKKTP</sequence>
<comment type="caution">
    <text evidence="2">The sequence shown here is derived from an EMBL/GenBank/DDBJ whole genome shotgun (WGS) entry which is preliminary data.</text>
</comment>
<evidence type="ECO:0000313" key="2">
    <source>
        <dbReference type="EMBL" id="MDY8108135.1"/>
    </source>
</evidence>
<evidence type="ECO:0000256" key="1">
    <source>
        <dbReference type="SAM" id="MobiDB-lite"/>
    </source>
</evidence>
<feature type="region of interest" description="Disordered" evidence="1">
    <location>
        <begin position="1"/>
        <end position="97"/>
    </location>
</feature>
<dbReference type="Proteomes" id="UP001294412">
    <property type="component" value="Unassembled WGS sequence"/>
</dbReference>
<feature type="compositionally biased region" description="Basic and acidic residues" evidence="1">
    <location>
        <begin position="33"/>
        <end position="47"/>
    </location>
</feature>
<protein>
    <submittedName>
        <fullName evidence="2">Uncharacterized protein</fullName>
    </submittedName>
</protein>
<organism evidence="2 3">
    <name type="scientific">Fulvimarina uroteuthidis</name>
    <dbReference type="NCBI Taxonomy" id="3098149"/>
    <lineage>
        <taxon>Bacteria</taxon>
        <taxon>Pseudomonadati</taxon>
        <taxon>Pseudomonadota</taxon>
        <taxon>Alphaproteobacteria</taxon>
        <taxon>Hyphomicrobiales</taxon>
        <taxon>Aurantimonadaceae</taxon>
        <taxon>Fulvimarina</taxon>
    </lineage>
</organism>
<reference evidence="2 3" key="1">
    <citation type="submission" date="2023-12" db="EMBL/GenBank/DDBJ databases">
        <title>Description of Novel Strain Fulvimarina sp. 2208YS6-2-32 isolated from Uroteuthis (Photololigo) edulis.</title>
        <authorList>
            <person name="Park J.-S."/>
        </authorList>
    </citation>
    <scope>NUCLEOTIDE SEQUENCE [LARGE SCALE GENOMIC DNA]</scope>
    <source>
        <strain evidence="2 3">2208YS6-2-32</strain>
    </source>
</reference>